<keyword evidence="5 6" id="KW-0472">Membrane</keyword>
<feature type="transmembrane region" description="Helical" evidence="6">
    <location>
        <begin position="133"/>
        <end position="158"/>
    </location>
</feature>
<feature type="transmembrane region" description="Helical" evidence="6">
    <location>
        <begin position="186"/>
        <end position="205"/>
    </location>
</feature>
<keyword evidence="9" id="KW-1185">Reference proteome</keyword>
<feature type="transmembrane region" description="Helical" evidence="6">
    <location>
        <begin position="226"/>
        <end position="242"/>
    </location>
</feature>
<dbReference type="InterPro" id="IPR017850">
    <property type="entry name" value="Alkaline_phosphatase_core_sf"/>
</dbReference>
<protein>
    <submittedName>
        <fullName evidence="8">Alkaline phosphatase family protein</fullName>
    </submittedName>
</protein>
<name>A0A4R4E5R0_9BACT</name>
<feature type="transmembrane region" description="Helical" evidence="6">
    <location>
        <begin position="55"/>
        <end position="80"/>
    </location>
</feature>
<dbReference type="AlphaFoldDB" id="A0A4R4E5R0"/>
<gene>
    <name evidence="8" type="ORF">E0486_03820</name>
</gene>
<feature type="domain" description="Sulfatase N-terminal" evidence="7">
    <location>
        <begin position="319"/>
        <end position="604"/>
    </location>
</feature>
<evidence type="ECO:0000313" key="8">
    <source>
        <dbReference type="EMBL" id="TCZ74213.1"/>
    </source>
</evidence>
<evidence type="ECO:0000256" key="5">
    <source>
        <dbReference type="ARBA" id="ARBA00023136"/>
    </source>
</evidence>
<evidence type="ECO:0000256" key="3">
    <source>
        <dbReference type="ARBA" id="ARBA00022692"/>
    </source>
</evidence>
<dbReference type="Proteomes" id="UP000295164">
    <property type="component" value="Unassembled WGS sequence"/>
</dbReference>
<dbReference type="Pfam" id="PF00884">
    <property type="entry name" value="Sulfatase"/>
    <property type="match status" value="1"/>
</dbReference>
<dbReference type="InterPro" id="IPR000917">
    <property type="entry name" value="Sulfatase_N"/>
</dbReference>
<dbReference type="PANTHER" id="PTHR47371">
    <property type="entry name" value="LIPOTEICHOIC ACID SYNTHASE"/>
    <property type="match status" value="1"/>
</dbReference>
<accession>A0A4R4E5R0</accession>
<sequence>MSKDKATAPPGSSAAAGAEMRRFTVFLRGGPDKRGNFAPSLLETMLARTRLPKTLLWVINLLFIYLVLFTGMRMLMLALFKPAAVSVHDLLPSFFLGLRFDLRWIALVLAPIVLLSLWPRLSPFYAERNKKLWTWYLAAMTFFIVFFFAADFGCFAYNQNRLGASALNFAEDASISARMLWQSYPIVWMVGGLVVAVLFLRWIFWRTHFYVVSRTEGRGIPYRRKWIGAGLLVLGFFGYGSPSATPLQWKAAFGLHDSFRAFLALNPLQNFFTTLRFRKPQSNEGAARAAFPVLKDWMGLQNDGFYYQRPQAGHAGSRPNVVLVVCESFSMYKSSLSGNPLNTTPYVAGMAQEGLFFDRCFSPHFSTARGLFATLTGTPDVQLSKFSTRNPEALDQHTIVNDFAGYEKFYFLGGDASFNNFQGLVQNIGGVRMITEGQFKKAPVNVWGISDKDLFLEADRVLGAQQKPFFAIIQTADNHRPFTIPQGETGFQSLSVPLDTLKKYGFESEAEFNAFRYSDHCIKTFMEAARKQPYFDNTVFVFVGDHGVSGNAAAVYGADWDRLRLTDEHVPLLFYAPKLLKAERRHEVVSQIDVLPTAAGIAGIPYTNTTLGRDLRGPKSRDYAFIIYHDGFQIGMVTDSFYYTRNLHLQRDELTTLPGYAPLSARQSDSLRRHMAPVTEGFYETARWMLLNNKKAYVKH</sequence>
<evidence type="ECO:0000313" key="9">
    <source>
        <dbReference type="Proteomes" id="UP000295164"/>
    </source>
</evidence>
<evidence type="ECO:0000256" key="6">
    <source>
        <dbReference type="SAM" id="Phobius"/>
    </source>
</evidence>
<dbReference type="GO" id="GO:0005886">
    <property type="term" value="C:plasma membrane"/>
    <property type="evidence" value="ECO:0007669"/>
    <property type="project" value="UniProtKB-SubCell"/>
</dbReference>
<keyword evidence="2" id="KW-1003">Cell membrane</keyword>
<dbReference type="EMBL" id="SKFH01000003">
    <property type="protein sequence ID" value="TCZ74213.1"/>
    <property type="molecule type" value="Genomic_DNA"/>
</dbReference>
<feature type="transmembrane region" description="Helical" evidence="6">
    <location>
        <begin position="100"/>
        <end position="121"/>
    </location>
</feature>
<dbReference type="OrthoDB" id="9777768at2"/>
<evidence type="ECO:0000256" key="4">
    <source>
        <dbReference type="ARBA" id="ARBA00022989"/>
    </source>
</evidence>
<organism evidence="8 9">
    <name type="scientific">Flaviaesturariibacter aridisoli</name>
    <dbReference type="NCBI Taxonomy" id="2545761"/>
    <lineage>
        <taxon>Bacteria</taxon>
        <taxon>Pseudomonadati</taxon>
        <taxon>Bacteroidota</taxon>
        <taxon>Chitinophagia</taxon>
        <taxon>Chitinophagales</taxon>
        <taxon>Chitinophagaceae</taxon>
        <taxon>Flaviaestuariibacter</taxon>
    </lineage>
</organism>
<comment type="subcellular location">
    <subcellularLocation>
        <location evidence="1">Cell membrane</location>
        <topology evidence="1">Multi-pass membrane protein</topology>
    </subcellularLocation>
</comment>
<keyword evidence="4 6" id="KW-1133">Transmembrane helix</keyword>
<evidence type="ECO:0000256" key="2">
    <source>
        <dbReference type="ARBA" id="ARBA00022475"/>
    </source>
</evidence>
<keyword evidence="3 6" id="KW-0812">Transmembrane</keyword>
<dbReference type="SUPFAM" id="SSF53649">
    <property type="entry name" value="Alkaline phosphatase-like"/>
    <property type="match status" value="1"/>
</dbReference>
<reference evidence="8 9" key="1">
    <citation type="submission" date="2019-03" db="EMBL/GenBank/DDBJ databases">
        <authorList>
            <person name="Kim M.K.M."/>
        </authorList>
    </citation>
    <scope>NUCLEOTIDE SEQUENCE [LARGE SCALE GENOMIC DNA]</scope>
    <source>
        <strain evidence="8 9">17J68-15</strain>
    </source>
</reference>
<dbReference type="CDD" id="cd16015">
    <property type="entry name" value="LTA_synthase"/>
    <property type="match status" value="1"/>
</dbReference>
<proteinExistence type="predicted"/>
<dbReference type="InterPro" id="IPR050448">
    <property type="entry name" value="OpgB/LTA_synthase_biosynth"/>
</dbReference>
<evidence type="ECO:0000259" key="7">
    <source>
        <dbReference type="Pfam" id="PF00884"/>
    </source>
</evidence>
<dbReference type="PANTHER" id="PTHR47371:SF3">
    <property type="entry name" value="PHOSPHOGLYCEROL TRANSFERASE I"/>
    <property type="match status" value="1"/>
</dbReference>
<evidence type="ECO:0000256" key="1">
    <source>
        <dbReference type="ARBA" id="ARBA00004651"/>
    </source>
</evidence>
<dbReference type="Gene3D" id="3.40.720.10">
    <property type="entry name" value="Alkaline Phosphatase, subunit A"/>
    <property type="match status" value="1"/>
</dbReference>
<comment type="caution">
    <text evidence="8">The sequence shown here is derived from an EMBL/GenBank/DDBJ whole genome shotgun (WGS) entry which is preliminary data.</text>
</comment>